<name>A0A2P5Y417_GOSBA</name>
<dbReference type="Proteomes" id="UP000239757">
    <property type="component" value="Unassembled WGS sequence"/>
</dbReference>
<protein>
    <submittedName>
        <fullName evidence="2">Uncharacterized protein</fullName>
    </submittedName>
</protein>
<evidence type="ECO:0000313" key="3">
    <source>
        <dbReference type="Proteomes" id="UP000239757"/>
    </source>
</evidence>
<evidence type="ECO:0000313" key="2">
    <source>
        <dbReference type="EMBL" id="PPS10344.1"/>
    </source>
</evidence>
<accession>A0A2P5Y417</accession>
<feature type="region of interest" description="Disordered" evidence="1">
    <location>
        <begin position="1"/>
        <end position="32"/>
    </location>
</feature>
<sequence length="125" mass="14421">MLLILPPTLRRPPGRPTKVRRKEPDEPQTTERLSKRVVDMRCIKRHKVGVHNQVVALTQQQVTLNQQESIPTQQVALTQLQTAPTYQQAAPTYQKDIAPREKLSFKRKPTTVRWMPPTQESSMTD</sequence>
<organism evidence="2 3">
    <name type="scientific">Gossypium barbadense</name>
    <name type="common">Sea Island cotton</name>
    <name type="synonym">Hibiscus barbadensis</name>
    <dbReference type="NCBI Taxonomy" id="3634"/>
    <lineage>
        <taxon>Eukaryota</taxon>
        <taxon>Viridiplantae</taxon>
        <taxon>Streptophyta</taxon>
        <taxon>Embryophyta</taxon>
        <taxon>Tracheophyta</taxon>
        <taxon>Spermatophyta</taxon>
        <taxon>Magnoliopsida</taxon>
        <taxon>eudicotyledons</taxon>
        <taxon>Gunneridae</taxon>
        <taxon>Pentapetalae</taxon>
        <taxon>rosids</taxon>
        <taxon>malvids</taxon>
        <taxon>Malvales</taxon>
        <taxon>Malvaceae</taxon>
        <taxon>Malvoideae</taxon>
        <taxon>Gossypium</taxon>
    </lineage>
</organism>
<proteinExistence type="predicted"/>
<dbReference type="AlphaFoldDB" id="A0A2P5Y417"/>
<dbReference type="OrthoDB" id="998730at2759"/>
<evidence type="ECO:0000256" key="1">
    <source>
        <dbReference type="SAM" id="MobiDB-lite"/>
    </source>
</evidence>
<reference evidence="2 3" key="1">
    <citation type="submission" date="2015-01" db="EMBL/GenBank/DDBJ databases">
        <title>Genome of allotetraploid Gossypium barbadense reveals genomic plasticity and fiber elongation in cotton evolution.</title>
        <authorList>
            <person name="Chen X."/>
            <person name="Liu X."/>
            <person name="Zhao B."/>
            <person name="Zheng H."/>
            <person name="Hu Y."/>
            <person name="Lu G."/>
            <person name="Yang C."/>
            <person name="Chen J."/>
            <person name="Shan C."/>
            <person name="Zhang L."/>
            <person name="Zhou Y."/>
            <person name="Wang L."/>
            <person name="Guo W."/>
            <person name="Bai Y."/>
            <person name="Ruan J."/>
            <person name="Shangguan X."/>
            <person name="Mao Y."/>
            <person name="Jiang J."/>
            <person name="Zhu Y."/>
            <person name="Lei J."/>
            <person name="Kang H."/>
            <person name="Chen S."/>
            <person name="He X."/>
            <person name="Wang R."/>
            <person name="Wang Y."/>
            <person name="Chen J."/>
            <person name="Wang L."/>
            <person name="Yu S."/>
            <person name="Wang B."/>
            <person name="Wei J."/>
            <person name="Song S."/>
            <person name="Lu X."/>
            <person name="Gao Z."/>
            <person name="Gu W."/>
            <person name="Deng X."/>
            <person name="Ma D."/>
            <person name="Wang S."/>
            <person name="Liang W."/>
            <person name="Fang L."/>
            <person name="Cai C."/>
            <person name="Zhu X."/>
            <person name="Zhou B."/>
            <person name="Zhang Y."/>
            <person name="Chen Z."/>
            <person name="Xu S."/>
            <person name="Zhu R."/>
            <person name="Wang S."/>
            <person name="Zhang T."/>
            <person name="Zhao G."/>
        </authorList>
    </citation>
    <scope>NUCLEOTIDE SEQUENCE [LARGE SCALE GENOMIC DNA]</scope>
    <source>
        <strain evidence="3">cv. Xinhai21</strain>
        <tissue evidence="2">Leaf</tissue>
    </source>
</reference>
<dbReference type="EMBL" id="KZ663738">
    <property type="protein sequence ID" value="PPS10344.1"/>
    <property type="molecule type" value="Genomic_DNA"/>
</dbReference>
<gene>
    <name evidence="2" type="ORF">GOBAR_AA10301</name>
</gene>